<reference evidence="2 3" key="1">
    <citation type="submission" date="2018-04" db="EMBL/GenBank/DDBJ databases">
        <authorList>
            <person name="Zhang X."/>
            <person name="Yuan J."/>
            <person name="Li F."/>
            <person name="Xiang J."/>
        </authorList>
    </citation>
    <scope>NUCLEOTIDE SEQUENCE [LARGE SCALE GENOMIC DNA]</scope>
    <source>
        <tissue evidence="2">Muscle</tissue>
    </source>
</reference>
<feature type="compositionally biased region" description="Pro residues" evidence="1">
    <location>
        <begin position="480"/>
        <end position="512"/>
    </location>
</feature>
<gene>
    <name evidence="2" type="ORF">C7M84_007576</name>
</gene>
<evidence type="ECO:0000313" key="2">
    <source>
        <dbReference type="EMBL" id="ROT73954.1"/>
    </source>
</evidence>
<dbReference type="Proteomes" id="UP000283509">
    <property type="component" value="Unassembled WGS sequence"/>
</dbReference>
<reference evidence="2 3" key="2">
    <citation type="submission" date="2019-01" db="EMBL/GenBank/DDBJ databases">
        <title>The decoding of complex shrimp genome reveals the adaptation for benthos swimmer, frequently molting mechanism and breeding impact on genome.</title>
        <authorList>
            <person name="Sun Y."/>
            <person name="Gao Y."/>
            <person name="Yu Y."/>
        </authorList>
    </citation>
    <scope>NUCLEOTIDE SEQUENCE [LARGE SCALE GENOMIC DNA]</scope>
    <source>
        <tissue evidence="2">Muscle</tissue>
    </source>
</reference>
<feature type="region of interest" description="Disordered" evidence="1">
    <location>
        <begin position="33"/>
        <end position="64"/>
    </location>
</feature>
<dbReference type="AlphaFoldDB" id="A0A423TBV1"/>
<comment type="caution">
    <text evidence="2">The sequence shown here is derived from an EMBL/GenBank/DDBJ whole genome shotgun (WGS) entry which is preliminary data.</text>
</comment>
<organism evidence="2 3">
    <name type="scientific">Penaeus vannamei</name>
    <name type="common">Whiteleg shrimp</name>
    <name type="synonym">Litopenaeus vannamei</name>
    <dbReference type="NCBI Taxonomy" id="6689"/>
    <lineage>
        <taxon>Eukaryota</taxon>
        <taxon>Metazoa</taxon>
        <taxon>Ecdysozoa</taxon>
        <taxon>Arthropoda</taxon>
        <taxon>Crustacea</taxon>
        <taxon>Multicrustacea</taxon>
        <taxon>Malacostraca</taxon>
        <taxon>Eumalacostraca</taxon>
        <taxon>Eucarida</taxon>
        <taxon>Decapoda</taxon>
        <taxon>Dendrobranchiata</taxon>
        <taxon>Penaeoidea</taxon>
        <taxon>Penaeidae</taxon>
        <taxon>Penaeus</taxon>
    </lineage>
</organism>
<protein>
    <submittedName>
        <fullName evidence="2">Uncharacterized protein</fullName>
    </submittedName>
</protein>
<accession>A0A423TBV1</accession>
<evidence type="ECO:0000313" key="3">
    <source>
        <dbReference type="Proteomes" id="UP000283509"/>
    </source>
</evidence>
<dbReference type="EMBL" id="QCYY01001961">
    <property type="protein sequence ID" value="ROT73954.1"/>
    <property type="molecule type" value="Genomic_DNA"/>
</dbReference>
<evidence type="ECO:0000256" key="1">
    <source>
        <dbReference type="SAM" id="MobiDB-lite"/>
    </source>
</evidence>
<name>A0A423TBV1_PENVA</name>
<proteinExistence type="predicted"/>
<keyword evidence="3" id="KW-1185">Reference proteome</keyword>
<feature type="region of interest" description="Disordered" evidence="1">
    <location>
        <begin position="470"/>
        <end position="512"/>
    </location>
</feature>
<sequence>MSNSGSSCPCLAKCPAAIPLTFIISFPTRFSRQVNKPQRRRPRVAAGSQLPRRQNNSRRRKEKKIFPSLTIDSSIFCRKILHDPPSPHNCRTRHPPPPPPLEAPQPADVATPGCNTWARPLPLAPRRLFFDILSSCLPFSKPFILTATILLPTSLPPLQSYRPSHHPCLNPQSVLLSPILLSTILPSYNLSPYHPICNPYHPVSHPANIPSDLPPYSHPATLSTILPPYHPSLSLERGNRRPVFILWRRPNPWLSVLYLRFLFLPSLPCSSFCYCPLHPPPPSLPSILPSFLHIPSHCCLLIFQHLPFIPLSSCSLYHFTLLPSTPPSPTPPPPPFLPLSLTLPFPPFSPPSSLSFTCSTFASSLSPFTNNFTTPSLPFQLFSFFLLPFPLQDSIFSLPFPFHPIPPSPTSISTTPSFSSFSSIISYSFLPLTSSTTPLHLHDTFYPSLPPNFLPSPSSLPFHLLPPPPPSPPLHHLTKPLPPPSLPPPSPINPPPSTLPPLPPSFPPSRNR</sequence>
<feature type="region of interest" description="Disordered" evidence="1">
    <location>
        <begin position="87"/>
        <end position="108"/>
    </location>
</feature>